<dbReference type="InterPro" id="IPR006119">
    <property type="entry name" value="Resolv_N"/>
</dbReference>
<evidence type="ECO:0000259" key="2">
    <source>
        <dbReference type="PROSITE" id="PS51736"/>
    </source>
</evidence>
<dbReference type="InterPro" id="IPR011109">
    <property type="entry name" value="DNA_bind_recombinase_dom"/>
</dbReference>
<reference evidence="4 5" key="1">
    <citation type="submission" date="2015-09" db="EMBL/GenBank/DDBJ databases">
        <authorList>
            <consortium name="Pathogen Informatics"/>
        </authorList>
    </citation>
    <scope>NUCLEOTIDE SEQUENCE [LARGE SCALE GENOMIC DNA]</scope>
    <source>
        <strain evidence="4 5">2789STDY5834959</strain>
    </source>
</reference>
<dbReference type="SUPFAM" id="SSF53041">
    <property type="entry name" value="Resolvase-like"/>
    <property type="match status" value="1"/>
</dbReference>
<dbReference type="Pfam" id="PF07508">
    <property type="entry name" value="Recombinase"/>
    <property type="match status" value="1"/>
</dbReference>
<dbReference type="PROSITE" id="PS51737">
    <property type="entry name" value="RECOMBINASE_DNA_BIND"/>
    <property type="match status" value="1"/>
</dbReference>
<feature type="domain" description="Recombinase" evidence="3">
    <location>
        <begin position="179"/>
        <end position="305"/>
    </location>
</feature>
<organism evidence="4 5">
    <name type="scientific">Anaerostipes hadrus</name>
    <dbReference type="NCBI Taxonomy" id="649756"/>
    <lineage>
        <taxon>Bacteria</taxon>
        <taxon>Bacillati</taxon>
        <taxon>Bacillota</taxon>
        <taxon>Clostridia</taxon>
        <taxon>Lachnospirales</taxon>
        <taxon>Lachnospiraceae</taxon>
        <taxon>Anaerostipes</taxon>
    </lineage>
</organism>
<dbReference type="Proteomes" id="UP000095553">
    <property type="component" value="Unassembled WGS sequence"/>
</dbReference>
<name>A0A173TPA3_ANAHA</name>
<dbReference type="Gene3D" id="3.40.50.1390">
    <property type="entry name" value="Resolvase, N-terminal catalytic domain"/>
    <property type="match status" value="1"/>
</dbReference>
<dbReference type="SMART" id="SM00857">
    <property type="entry name" value="Resolvase"/>
    <property type="match status" value="1"/>
</dbReference>
<dbReference type="InterPro" id="IPR050639">
    <property type="entry name" value="SSR_resolvase"/>
</dbReference>
<keyword evidence="1" id="KW-0175">Coiled coil</keyword>
<dbReference type="RefSeq" id="WP_242855423.1">
    <property type="nucleotide sequence ID" value="NZ_CYXY01000012.1"/>
</dbReference>
<dbReference type="AlphaFoldDB" id="A0A173TPA3"/>
<feature type="coiled-coil region" evidence="1">
    <location>
        <begin position="380"/>
        <end position="434"/>
    </location>
</feature>
<evidence type="ECO:0000256" key="1">
    <source>
        <dbReference type="SAM" id="Coils"/>
    </source>
</evidence>
<dbReference type="CDD" id="cd00338">
    <property type="entry name" value="Ser_Recombinase"/>
    <property type="match status" value="1"/>
</dbReference>
<dbReference type="PROSITE" id="PS51736">
    <property type="entry name" value="RECOMBINASES_3"/>
    <property type="match status" value="1"/>
</dbReference>
<dbReference type="EMBL" id="CYXY01000012">
    <property type="protein sequence ID" value="CUN03048.1"/>
    <property type="molecule type" value="Genomic_DNA"/>
</dbReference>
<evidence type="ECO:0000313" key="4">
    <source>
        <dbReference type="EMBL" id="CUN03048.1"/>
    </source>
</evidence>
<dbReference type="Pfam" id="PF13408">
    <property type="entry name" value="Zn_ribbon_recom"/>
    <property type="match status" value="1"/>
</dbReference>
<gene>
    <name evidence="4" type="primary">tnpR_1</name>
    <name evidence="4" type="ORF">ERS852571_02089</name>
</gene>
<dbReference type="PANTHER" id="PTHR30461:SF23">
    <property type="entry name" value="DNA RECOMBINASE-RELATED"/>
    <property type="match status" value="1"/>
</dbReference>
<dbReference type="InterPro" id="IPR038109">
    <property type="entry name" value="DNA_bind_recomb_sf"/>
</dbReference>
<evidence type="ECO:0000313" key="5">
    <source>
        <dbReference type="Proteomes" id="UP000095553"/>
    </source>
</evidence>
<dbReference type="InterPro" id="IPR036162">
    <property type="entry name" value="Resolvase-like_N_sf"/>
</dbReference>
<feature type="domain" description="Resolvase/invertase-type recombinase catalytic" evidence="2">
    <location>
        <begin position="24"/>
        <end position="171"/>
    </location>
</feature>
<protein>
    <submittedName>
        <fullName evidence="4">Transposon Tn1000 resolvase</fullName>
    </submittedName>
</protein>
<proteinExistence type="predicted"/>
<dbReference type="Pfam" id="PF00239">
    <property type="entry name" value="Resolvase"/>
    <property type="match status" value="1"/>
</dbReference>
<dbReference type="InterPro" id="IPR025827">
    <property type="entry name" value="Zn_ribbon_recom_dom"/>
</dbReference>
<sequence>MEIKFIKGNKVALGAFRKTVRKLRVAAYCRVSTDSEDQIKSYNSMIKYYTDLIEKNDEWEFVGIYADKAITGTNVKKRNDFKRLIEDCTNGEIDMIITKSIPRFARNTLDTLKYVRMLKEMNVAVYFEVEKINTLKDGEFLTTILSSVAQQEVENTSAYVKKGLKMKMKRGEMVGSHRCFGYEVDKETRQLKIVEEEATAVRYIFNRYLEGAGGRVIANELNKKGIFTINNVEWSAPTVLGIIKNEKYKGDMLQGKTFTIDPISKRRLHNNGEEDKYYVIDHHEPIVSKEIFDKAQKLRKAKSTKKLANGTDQVVINRRYAFSSMLKCGYCGKNLVRKQWHSNSKYSKAVWYCSEPCRKGVKYCPNAKAISESVLEEAFVESYNRLCDNKQDVLEDLLAKIKTILKKEKIEEAIKQTDESIQKIKVRRNKLLNEYLNGTIPQDIYEENERLLKTTLLNKKNELKYLKKQLDEKDNISNRISEFRKNIMNNPILEEFDRVVFESIVEKAIVGGFDENGNKDPYKITFIYKTGIQDEIKEAKKKFVAKAYEQKEKDTEMYSFSSNDQNNMCTNDNGNINRNIHGNHCSNGTNRDQCGTGSTLKCCDRWSSSDRRFLFWR</sequence>
<dbReference type="GO" id="GO:0000150">
    <property type="term" value="F:DNA strand exchange activity"/>
    <property type="evidence" value="ECO:0007669"/>
    <property type="project" value="InterPro"/>
</dbReference>
<dbReference type="Gene3D" id="3.90.1750.20">
    <property type="entry name" value="Putative Large Serine Recombinase, Chain B, Domain 2"/>
    <property type="match status" value="1"/>
</dbReference>
<accession>A0A173TPA3</accession>
<dbReference type="PANTHER" id="PTHR30461">
    <property type="entry name" value="DNA-INVERTASE FROM LAMBDOID PROPHAGE"/>
    <property type="match status" value="1"/>
</dbReference>
<dbReference type="GO" id="GO:0003677">
    <property type="term" value="F:DNA binding"/>
    <property type="evidence" value="ECO:0007669"/>
    <property type="project" value="InterPro"/>
</dbReference>
<evidence type="ECO:0000259" key="3">
    <source>
        <dbReference type="PROSITE" id="PS51737"/>
    </source>
</evidence>